<accession>A0A6I3KRN8</accession>
<dbReference type="AlphaFoldDB" id="A0A6I3KRN8"/>
<evidence type="ECO:0000313" key="2">
    <source>
        <dbReference type="Proteomes" id="UP000440694"/>
    </source>
</evidence>
<proteinExistence type="predicted"/>
<reference evidence="1 2" key="1">
    <citation type="submission" date="2019-11" db="EMBL/GenBank/DDBJ databases">
        <title>Identification of a novel strain.</title>
        <authorList>
            <person name="Xu Q."/>
            <person name="Wang G."/>
        </authorList>
    </citation>
    <scope>NUCLEOTIDE SEQUENCE [LARGE SCALE GENOMIC DNA]</scope>
    <source>
        <strain evidence="2">xq</strain>
    </source>
</reference>
<gene>
    <name evidence="1" type="ORF">GIW81_17290</name>
</gene>
<dbReference type="RefSeq" id="WP_154740558.1">
    <property type="nucleotide sequence ID" value="NZ_WMBQ01000002.1"/>
</dbReference>
<dbReference type="EMBL" id="WMBQ01000002">
    <property type="protein sequence ID" value="MTD96096.1"/>
    <property type="molecule type" value="Genomic_DNA"/>
</dbReference>
<sequence length="380" mass="43167">MECGSQEFLCELTNWLSENEMVGPWLVEVIGRFGTQAQGIAGSVAQFVREYGQSIVGLIGVSFGFWRWWRYREHILHKRLAEYLRENDARLANGTADLIELIQRPAPGQQFKDPLFIDDDLRVVLRERNWDKPAYAVGVAASSDWQLERAIGRINRRLSTAQATVASLNRQLFSALSIRGAITALQRAGNDTKAPSDALNHFKAALAVPGHERDLTIRELEAHQMRKLRLASRDVYGNALNLATTIDDPRERSFQLARLKRYTAEMIVGTTPRNAYWLLTESEEALPLLTKCEPLGLWERLEKADTQYLAGYCARMSNFNGLERAHLSDAEASYSGLVRELSSRRWLRPRQFRRLRSMARGGLARVESAKNGTYDTSWLP</sequence>
<organism evidence="1 2">
    <name type="scientific">Hyphomicrobium album</name>
    <dbReference type="NCBI Taxonomy" id="2665159"/>
    <lineage>
        <taxon>Bacteria</taxon>
        <taxon>Pseudomonadati</taxon>
        <taxon>Pseudomonadota</taxon>
        <taxon>Alphaproteobacteria</taxon>
        <taxon>Hyphomicrobiales</taxon>
        <taxon>Hyphomicrobiaceae</taxon>
        <taxon>Hyphomicrobium</taxon>
    </lineage>
</organism>
<dbReference type="Proteomes" id="UP000440694">
    <property type="component" value="Unassembled WGS sequence"/>
</dbReference>
<comment type="caution">
    <text evidence="1">The sequence shown here is derived from an EMBL/GenBank/DDBJ whole genome shotgun (WGS) entry which is preliminary data.</text>
</comment>
<evidence type="ECO:0000313" key="1">
    <source>
        <dbReference type="EMBL" id="MTD96096.1"/>
    </source>
</evidence>
<keyword evidence="2" id="KW-1185">Reference proteome</keyword>
<name>A0A6I3KRN8_9HYPH</name>
<protein>
    <submittedName>
        <fullName evidence="1">Uncharacterized protein</fullName>
    </submittedName>
</protein>